<feature type="compositionally biased region" description="Polar residues" evidence="1">
    <location>
        <begin position="335"/>
        <end position="348"/>
    </location>
</feature>
<evidence type="ECO:0000256" key="1">
    <source>
        <dbReference type="SAM" id="MobiDB-lite"/>
    </source>
</evidence>
<feature type="compositionally biased region" description="Basic and acidic residues" evidence="1">
    <location>
        <begin position="535"/>
        <end position="545"/>
    </location>
</feature>
<feature type="region of interest" description="Disordered" evidence="1">
    <location>
        <begin position="328"/>
        <end position="353"/>
    </location>
</feature>
<comment type="caution">
    <text evidence="2">The sequence shown here is derived from an EMBL/GenBank/DDBJ whole genome shotgun (WGS) entry which is preliminary data.</text>
</comment>
<dbReference type="EMBL" id="CAKOFQ010006789">
    <property type="protein sequence ID" value="CAH1971753.1"/>
    <property type="molecule type" value="Genomic_DNA"/>
</dbReference>
<dbReference type="Proteomes" id="UP001152888">
    <property type="component" value="Unassembled WGS sequence"/>
</dbReference>
<keyword evidence="3" id="KW-1185">Reference proteome</keyword>
<feature type="region of interest" description="Disordered" evidence="1">
    <location>
        <begin position="718"/>
        <end position="745"/>
    </location>
</feature>
<feature type="compositionally biased region" description="Polar residues" evidence="1">
    <location>
        <begin position="447"/>
        <end position="456"/>
    </location>
</feature>
<evidence type="ECO:0000313" key="3">
    <source>
        <dbReference type="Proteomes" id="UP001152888"/>
    </source>
</evidence>
<protein>
    <submittedName>
        <fullName evidence="2">Uncharacterized protein</fullName>
    </submittedName>
</protein>
<feature type="compositionally biased region" description="Basic residues" evidence="1">
    <location>
        <begin position="733"/>
        <end position="742"/>
    </location>
</feature>
<feature type="compositionally biased region" description="Polar residues" evidence="1">
    <location>
        <begin position="718"/>
        <end position="732"/>
    </location>
</feature>
<feature type="region of interest" description="Disordered" evidence="1">
    <location>
        <begin position="221"/>
        <end position="241"/>
    </location>
</feature>
<feature type="region of interest" description="Disordered" evidence="1">
    <location>
        <begin position="534"/>
        <end position="557"/>
    </location>
</feature>
<name>A0A9P0KEU7_ACAOB</name>
<reference evidence="2" key="1">
    <citation type="submission" date="2022-03" db="EMBL/GenBank/DDBJ databases">
        <authorList>
            <person name="Sayadi A."/>
        </authorList>
    </citation>
    <scope>NUCLEOTIDE SEQUENCE</scope>
</reference>
<sequence length="1385" mass="159396">MEQQLQFQNEISRLLGSDSAAIRRIHFEETTSSDTDSDDKSLDENYLNNQPPPCDYNIIKDSVIKIGTESGKNTKKKKNMRNFQLSYVTKCDTELFSQSDFPPLFKGSNLPNTDINSVTELVSNNNDRFVRHTATVQLLCSDDEDWSDGDDDVVIGDEHVSLRNDSDIRFDCGSDEDISWAAIVGRTEKTELKENQIGEQELFVSHNVHHENSHNISKTYLASEKNKKSPQEQETLSPIRGGSTIEKSEICYYQMEFPILGHGRCTKNKQTCAMNDIRYSNSSTNEKDLVLSPNVAELGESRSNHVYEENFEYKLAGDTVDSNSEFISMSKHDSNTNNKKSPQEQETLSPIRGGSSIEKSEIYYYQMEFPILGHGRCAKNKQRCARNDIPYSNSSTNEKDLVLSPKVADLGESRSNHVYEENFEYKLAGDTVDSNSKFISMSKHDSNINNQEPSTTDVKKKQIPRSTKSAFTPLYKRSNLPNSGINSIIELVTNNNDRFVDVRFLCSDDDEVPFIEDEHVSLKNENRRNISKKYLASEKNKKNPQEQETLSPIRGESTIEKSEIGAFDYCEMEFPILGHGRYTKSKQRCARNNIPYSNSSTNEKDFVLSPNVAEHGKCRSNHIYEENVDPNWECISMCKDDTNTNNQEPSTSGVKKKQIPRKEVQAELSISSNCSGSLPTIESLIECDKYAQKTKNHCAMNGNMNKSVIKNNTCSLGSSTDSQIQQHKSNSTVKKKKRKKNKIQNDLKHLSGSDIQDNRTFDKPATFPILFKDNDICEFEYEPKYIYMDGLPFINPLYLAYNSYRRSITYIAFEDSMTRFSRSDIPYKLADLHIDREFIGNGYAEKIKTFIHSELFETFRSQAQNSLLKKRKRKRRRKKSHIELPVNCCPAQDDSNRGVHSKKENITVPETVLSEHNNKEFNRRGRFVSTSLSIATSMPVINSAAKTYETDEIPWFFQFKDTSFTDISKFRDLYLNTNMKHVIEECNEMNISKSAGSPDYLSSIDTMAQKYGFCNVSWYFHFKGNFTTFSNFRELYLNTNMENVIAYKNTKKKLRRKRRREVQFPPCHSPIEDNYVYEPSSQKEYMTVSENATSELNNYKELNRRERFVSISQNIAQNIPAIDSAATHEIGKISWYFQFKDNDFTDFSKFRELYLNTNLTTVIETNNRKKRTDESSKPKTTSLGLKKELFKNSKKSNMYNFYGSVSCWYFQHRANNFIEFCKFREIYLNRSLDHSFQKNCELRPRTIINSKIRMRSKYISPFDENTTLTREKIPTYIYNMGNTYISNTNLTCEGIVSYDTSDAIIECESVCDSNKLCNVGCGDVKDPLKSGIATLRYSGIYLRLSLCCLLLVIGSKLVTHLYDFFLENDVLLCCAMLLFVYIMLE</sequence>
<evidence type="ECO:0000313" key="2">
    <source>
        <dbReference type="EMBL" id="CAH1971753.1"/>
    </source>
</evidence>
<accession>A0A9P0KEU7</accession>
<gene>
    <name evidence="2" type="ORF">ACAOBT_LOCUS9592</name>
</gene>
<organism evidence="2 3">
    <name type="scientific">Acanthoscelides obtectus</name>
    <name type="common">Bean weevil</name>
    <name type="synonym">Bruchus obtectus</name>
    <dbReference type="NCBI Taxonomy" id="200917"/>
    <lineage>
        <taxon>Eukaryota</taxon>
        <taxon>Metazoa</taxon>
        <taxon>Ecdysozoa</taxon>
        <taxon>Arthropoda</taxon>
        <taxon>Hexapoda</taxon>
        <taxon>Insecta</taxon>
        <taxon>Pterygota</taxon>
        <taxon>Neoptera</taxon>
        <taxon>Endopterygota</taxon>
        <taxon>Coleoptera</taxon>
        <taxon>Polyphaga</taxon>
        <taxon>Cucujiformia</taxon>
        <taxon>Chrysomeloidea</taxon>
        <taxon>Chrysomelidae</taxon>
        <taxon>Bruchinae</taxon>
        <taxon>Bruchini</taxon>
        <taxon>Acanthoscelides</taxon>
    </lineage>
</organism>
<proteinExistence type="predicted"/>
<feature type="region of interest" description="Disordered" evidence="1">
    <location>
        <begin position="27"/>
        <end position="50"/>
    </location>
</feature>
<feature type="region of interest" description="Disordered" evidence="1">
    <location>
        <begin position="443"/>
        <end position="466"/>
    </location>
</feature>